<evidence type="ECO:0000256" key="2">
    <source>
        <dbReference type="SAM" id="SignalP"/>
    </source>
</evidence>
<dbReference type="EMBL" id="AZNF01000014">
    <property type="protein sequence ID" value="KID61672.1"/>
    <property type="molecule type" value="Genomic_DNA"/>
</dbReference>
<dbReference type="OrthoDB" id="4161192at2759"/>
<keyword evidence="4" id="KW-1185">Reference proteome</keyword>
<comment type="caution">
    <text evidence="3">The sequence shown here is derived from an EMBL/GenBank/DDBJ whole genome shotgun (WGS) entry which is preliminary data.</text>
</comment>
<evidence type="ECO:0000313" key="4">
    <source>
        <dbReference type="Proteomes" id="UP000031186"/>
    </source>
</evidence>
<protein>
    <submittedName>
        <fullName evidence="3">Uncharacterized protein</fullName>
    </submittedName>
</protein>
<feature type="compositionally biased region" description="Basic and acidic residues" evidence="1">
    <location>
        <begin position="46"/>
        <end position="55"/>
    </location>
</feature>
<gene>
    <name evidence="3" type="ORF">MAN_08911</name>
</gene>
<feature type="chain" id="PRO_5002102155" evidence="2">
    <location>
        <begin position="23"/>
        <end position="186"/>
    </location>
</feature>
<dbReference type="Proteomes" id="UP000031186">
    <property type="component" value="Unassembled WGS sequence"/>
</dbReference>
<evidence type="ECO:0000313" key="3">
    <source>
        <dbReference type="EMBL" id="KID61672.1"/>
    </source>
</evidence>
<dbReference type="VEuPathDB" id="FungiDB:MAN_08911"/>
<feature type="region of interest" description="Disordered" evidence="1">
    <location>
        <begin position="20"/>
        <end position="55"/>
    </location>
</feature>
<feature type="non-terminal residue" evidence="3">
    <location>
        <position position="1"/>
    </location>
</feature>
<reference evidence="3 4" key="1">
    <citation type="journal article" date="2014" name="Proc. Natl. Acad. Sci. U.S.A.">
        <title>Trajectory and genomic determinants of fungal-pathogen speciation and host adaptation.</title>
        <authorList>
            <person name="Hu X."/>
            <person name="Xiao G."/>
            <person name="Zheng P."/>
            <person name="Shang Y."/>
            <person name="Su Y."/>
            <person name="Zhang X."/>
            <person name="Liu X."/>
            <person name="Zhan S."/>
            <person name="St Leger R.J."/>
            <person name="Wang C."/>
        </authorList>
    </citation>
    <scope>NUCLEOTIDE SEQUENCE [LARGE SCALE GENOMIC DNA]</scope>
    <source>
        <strain evidence="3 4">ARSEF 549</strain>
    </source>
</reference>
<accession>A0A0B4F1E8</accession>
<proteinExistence type="predicted"/>
<organism evidence="3 4">
    <name type="scientific">Metarhizium anisopliae (strain ARSEF 549)</name>
    <dbReference type="NCBI Taxonomy" id="3151832"/>
    <lineage>
        <taxon>Eukaryota</taxon>
        <taxon>Fungi</taxon>
        <taxon>Dikarya</taxon>
        <taxon>Ascomycota</taxon>
        <taxon>Pezizomycotina</taxon>
        <taxon>Sordariomycetes</taxon>
        <taxon>Hypocreomycetidae</taxon>
        <taxon>Hypocreales</taxon>
        <taxon>Clavicipitaceae</taxon>
        <taxon>Metarhizium</taxon>
    </lineage>
</organism>
<keyword evidence="2" id="KW-0732">Signal</keyword>
<evidence type="ECO:0000256" key="1">
    <source>
        <dbReference type="SAM" id="MobiDB-lite"/>
    </source>
</evidence>
<dbReference type="AlphaFoldDB" id="A0A0B4F1E8"/>
<dbReference type="HOGENOM" id="CLU_131621_0_0_1"/>
<feature type="signal peptide" evidence="2">
    <location>
        <begin position="1"/>
        <end position="22"/>
    </location>
</feature>
<name>A0A0B4F1E8_METAF</name>
<sequence>MFGRRRRTPLLTAAVIAGTASAASRHGARKQSEMEAQRQFQMEQEAEFRRSQQDRERMRNQQAIDAAVNEALAKQQANQGIQQAPAPPIVMQPAVGAPAPIVMQPAVGPPPPPLYASRDEYMASGPGPYLEPGAAPPRPRSTGAVDSGICFCHGCGSQCGMQDRFCSRCGQSLAGIAHDNSGKQAM</sequence>